<dbReference type="AlphaFoldDB" id="A0A951QZE3"/>
<dbReference type="EMBL" id="JAHHGZ010000082">
    <property type="protein sequence ID" value="MBW4672457.1"/>
    <property type="molecule type" value="Genomic_DNA"/>
</dbReference>
<dbReference type="Proteomes" id="UP000729701">
    <property type="component" value="Unassembled WGS sequence"/>
</dbReference>
<accession>A0A951QZE3</accession>
<comment type="caution">
    <text evidence="1">The sequence shown here is derived from an EMBL/GenBank/DDBJ whole genome shotgun (WGS) entry which is preliminary data.</text>
</comment>
<sequence>MSLSRCCLLSIHSLYRESFFTTYPTFQTSSKDISKRIKSLQTSSPAKLKLIKSIQVESDKEAQELEQSLHKQFQEIRLAGEWFKAEANLFDYINQV</sequence>
<gene>
    <name evidence="1" type="ORF">KME60_34840</name>
</gene>
<dbReference type="Pfam" id="PF13455">
    <property type="entry name" value="MUG113"/>
    <property type="match status" value="1"/>
</dbReference>
<evidence type="ECO:0000313" key="1">
    <source>
        <dbReference type="EMBL" id="MBW4672457.1"/>
    </source>
</evidence>
<organism evidence="1 2">
    <name type="scientific">Cyanomargarita calcarea GSE-NOS-MK-12-04C</name>
    <dbReference type="NCBI Taxonomy" id="2839659"/>
    <lineage>
        <taxon>Bacteria</taxon>
        <taxon>Bacillati</taxon>
        <taxon>Cyanobacteriota</taxon>
        <taxon>Cyanophyceae</taxon>
        <taxon>Nostocales</taxon>
        <taxon>Cyanomargaritaceae</taxon>
        <taxon>Cyanomargarita</taxon>
    </lineage>
</organism>
<reference evidence="1" key="1">
    <citation type="submission" date="2021-05" db="EMBL/GenBank/DDBJ databases">
        <authorList>
            <person name="Pietrasiak N."/>
            <person name="Ward R."/>
            <person name="Stajich J.E."/>
            <person name="Kurbessoian T."/>
        </authorList>
    </citation>
    <scope>NUCLEOTIDE SEQUENCE</scope>
    <source>
        <strain evidence="1">GSE-NOS-MK-12-04C</strain>
    </source>
</reference>
<evidence type="ECO:0000313" key="2">
    <source>
        <dbReference type="Proteomes" id="UP000729701"/>
    </source>
</evidence>
<reference evidence="1" key="2">
    <citation type="journal article" date="2022" name="Microbiol. Resour. Announc.">
        <title>Metagenome Sequencing to Explore Phylogenomics of Terrestrial Cyanobacteria.</title>
        <authorList>
            <person name="Ward R.D."/>
            <person name="Stajich J.E."/>
            <person name="Johansen J.R."/>
            <person name="Huntemann M."/>
            <person name="Clum A."/>
            <person name="Foster B."/>
            <person name="Foster B."/>
            <person name="Roux S."/>
            <person name="Palaniappan K."/>
            <person name="Varghese N."/>
            <person name="Mukherjee S."/>
            <person name="Reddy T.B.K."/>
            <person name="Daum C."/>
            <person name="Copeland A."/>
            <person name="Chen I.A."/>
            <person name="Ivanova N.N."/>
            <person name="Kyrpides N.C."/>
            <person name="Shapiro N."/>
            <person name="Eloe-Fadrosh E.A."/>
            <person name="Pietrasiak N."/>
        </authorList>
    </citation>
    <scope>NUCLEOTIDE SEQUENCE</scope>
    <source>
        <strain evidence="1">GSE-NOS-MK-12-04C</strain>
    </source>
</reference>
<protein>
    <submittedName>
        <fullName evidence="1">GIY-YIG nuclease family protein</fullName>
    </submittedName>
</protein>
<proteinExistence type="predicted"/>
<name>A0A951QZE3_9CYAN</name>